<sequence length="970" mass="113662">MNSLNILTNESIVFHFPTIFEYSYAQTHSNRLSQCGPSFSKNKVFINNGDTFNGKYIIEYFKKTTNINELIDNSVNIPNTMLLNKVKNNFYNTELHKVNESQDLLLLTEIINTMSSIGLLTKKQYHEFLDQPSDTMKINYLRNKCIQLGMLYKPHLMPLQQPTKLKKKIQDDANLKIITSLFNEQFSKSHEHLKDCEVIKKNKILTKLMQCGVTIFDITNDLEIELEEARFSFNYVYNELINYSDEEIIRSKEKGICRKFILISTAMTWVKKTCKNHIYSENEEVNTSFTEKGVLERLPIAKYQIIFEFEKLLLKSNSSKIKDIFQTYVFGTGIIYGHEENALRYVFTSAWHNPEEMYIAMLNRTVPVFHIDELAKLVFIVSKNDCVKNNYILAVEQESYGFNNIIKSMCDELCSSHLVLKEDSLITNQYKFNSFTWDLICSDLNIDSMLDIIVPDYQILQASIISNMKKLTLDFVEANNLYSLKIIVSGQPTNMSSNIAKRLAKYYKVQLIDIPSLIKNCFTSLKNDRIELELKMNDLYIKRTNIKHALAKLTAQFDEWLEQINEQLNVDNYSSNEQNNNEMIDDTKQNLEIINNNTHISENEILTDPSENSLNLNNLRYDNYFKEHDNYKLFTKNKVDLLEKDTEINNIKFMIENLNAKYEEYENNFKKNKGRLDDYYLLPLIKESLSSFSCRNQGYVLDFFPLYVEQIEFIFNNDISYPNTIILLSYNQIITDIQKCCEDTCSAINEKSKICLNYKNLEQNMAIISGSFKSESSDIYHEEEVSITGTNMREKNITESIYVNNKQKYELTSINYLEHYFTKKGVIVHRLNVPLELADETISYNSQYKFYTDTIISLIGRNPFKDIRYVTITNDIQKSKKTRKLQRISNKLNMMNEQWKQDINKTLKQEKKQEYRNSVKIHNFINKNILPKLLKEVSPVNNRGSHFPEKTLNKTKLCNTQPDENITHKS</sequence>
<gene>
    <name evidence="3" type="ORF">MEUPH1_LOCUS4114</name>
</gene>
<accession>A0AAV0VWT6</accession>
<evidence type="ECO:0000256" key="2">
    <source>
        <dbReference type="SAM" id="MobiDB-lite"/>
    </source>
</evidence>
<dbReference type="Proteomes" id="UP001160148">
    <property type="component" value="Unassembled WGS sequence"/>
</dbReference>
<feature type="compositionally biased region" description="Polar residues" evidence="2">
    <location>
        <begin position="954"/>
        <end position="964"/>
    </location>
</feature>
<name>A0AAV0VWT6_9HEMI</name>
<organism evidence="3 4">
    <name type="scientific">Macrosiphum euphorbiae</name>
    <name type="common">potato aphid</name>
    <dbReference type="NCBI Taxonomy" id="13131"/>
    <lineage>
        <taxon>Eukaryota</taxon>
        <taxon>Metazoa</taxon>
        <taxon>Ecdysozoa</taxon>
        <taxon>Arthropoda</taxon>
        <taxon>Hexapoda</taxon>
        <taxon>Insecta</taxon>
        <taxon>Pterygota</taxon>
        <taxon>Neoptera</taxon>
        <taxon>Paraneoptera</taxon>
        <taxon>Hemiptera</taxon>
        <taxon>Sternorrhyncha</taxon>
        <taxon>Aphidomorpha</taxon>
        <taxon>Aphidoidea</taxon>
        <taxon>Aphididae</taxon>
        <taxon>Macrosiphini</taxon>
        <taxon>Macrosiphum</taxon>
    </lineage>
</organism>
<proteinExistence type="predicted"/>
<evidence type="ECO:0000313" key="3">
    <source>
        <dbReference type="EMBL" id="CAI6347312.1"/>
    </source>
</evidence>
<dbReference type="AlphaFoldDB" id="A0AAV0VWT6"/>
<evidence type="ECO:0000313" key="4">
    <source>
        <dbReference type="Proteomes" id="UP001160148"/>
    </source>
</evidence>
<dbReference type="EMBL" id="CARXXK010000001">
    <property type="protein sequence ID" value="CAI6347312.1"/>
    <property type="molecule type" value="Genomic_DNA"/>
</dbReference>
<feature type="region of interest" description="Disordered" evidence="2">
    <location>
        <begin position="941"/>
        <end position="970"/>
    </location>
</feature>
<dbReference type="Gene3D" id="3.40.50.300">
    <property type="entry name" value="P-loop containing nucleotide triphosphate hydrolases"/>
    <property type="match status" value="1"/>
</dbReference>
<comment type="caution">
    <text evidence="3">The sequence shown here is derived from an EMBL/GenBank/DDBJ whole genome shotgun (WGS) entry which is preliminary data.</text>
</comment>
<dbReference type="InterPro" id="IPR027417">
    <property type="entry name" value="P-loop_NTPase"/>
</dbReference>
<keyword evidence="4" id="KW-1185">Reference proteome</keyword>
<keyword evidence="1" id="KW-0175">Coiled coil</keyword>
<feature type="coiled-coil region" evidence="1">
    <location>
        <begin position="648"/>
        <end position="675"/>
    </location>
</feature>
<protein>
    <submittedName>
        <fullName evidence="3">Uncharacterized protein</fullName>
    </submittedName>
</protein>
<evidence type="ECO:0000256" key="1">
    <source>
        <dbReference type="SAM" id="Coils"/>
    </source>
</evidence>
<reference evidence="3 4" key="1">
    <citation type="submission" date="2023-01" db="EMBL/GenBank/DDBJ databases">
        <authorList>
            <person name="Whitehead M."/>
        </authorList>
    </citation>
    <scope>NUCLEOTIDE SEQUENCE [LARGE SCALE GENOMIC DNA]</scope>
</reference>